<dbReference type="GeneID" id="25383748"/>
<proteinExistence type="predicted"/>
<dbReference type="EMBL" id="HG688510">
    <property type="protein sequence ID" value="CDJ35459.1"/>
    <property type="molecule type" value="Genomic_DNA"/>
</dbReference>
<keyword evidence="3" id="KW-1185">Reference proteome</keyword>
<dbReference type="Proteomes" id="UP000030744">
    <property type="component" value="Unassembled WGS sequence"/>
</dbReference>
<evidence type="ECO:0000313" key="3">
    <source>
        <dbReference type="Proteomes" id="UP000030744"/>
    </source>
</evidence>
<accession>U6KC00</accession>
<name>U6KC00_9EIME</name>
<sequence length="185" mass="20411">MIRLHSYLRLQIRPQQRAPSLAEWQRQQQQRSAQRKSPHKPTSPLSPAENEDPMSAAPELPSTQLEMGGHDEYDRVNKLADEVEQQLIDSPQEESENMSASSSGSGADYTPRLNSAYPSSAIPKPRNFYNYFGDDTVSLLETNPDEILYKFAGGSASTDTELFVPLQLDSQSAAASAASSLNLQP</sequence>
<reference evidence="2" key="1">
    <citation type="submission" date="2013-10" db="EMBL/GenBank/DDBJ databases">
        <title>Genomic analysis of the causative agents of coccidiosis in chickens.</title>
        <authorList>
            <person name="Reid A.J."/>
            <person name="Blake D."/>
            <person name="Billington K."/>
            <person name="Browne H."/>
            <person name="Dunn M."/>
            <person name="Hung S."/>
            <person name="Kawahara F."/>
            <person name="Miranda-Saavedra D."/>
            <person name="Mourier T."/>
            <person name="Nagra H."/>
            <person name="Otto T.D."/>
            <person name="Rawlings N."/>
            <person name="Sanchez A."/>
            <person name="Sanders M."/>
            <person name="Subramaniam C."/>
            <person name="Tay Y."/>
            <person name="Dear P."/>
            <person name="Doerig C."/>
            <person name="Gruber A."/>
            <person name="Parkinson J."/>
            <person name="Shirley M."/>
            <person name="Wan K.L."/>
            <person name="Berriman M."/>
            <person name="Tomley F."/>
            <person name="Pain A."/>
        </authorList>
    </citation>
    <scope>NUCLEOTIDE SEQUENCE [LARGE SCALE GENOMIC DNA]</scope>
    <source>
        <strain evidence="2">Houghton</strain>
    </source>
</reference>
<dbReference type="VEuPathDB" id="ToxoDB:EMH_0097660"/>
<dbReference type="OrthoDB" id="347344at2759"/>
<reference evidence="2" key="2">
    <citation type="submission" date="2013-10" db="EMBL/GenBank/DDBJ databases">
        <authorList>
            <person name="Aslett M."/>
        </authorList>
    </citation>
    <scope>NUCLEOTIDE SEQUENCE [LARGE SCALE GENOMIC DNA]</scope>
    <source>
        <strain evidence="2">Houghton</strain>
    </source>
</reference>
<dbReference type="AlphaFoldDB" id="U6KC00"/>
<dbReference type="RefSeq" id="XP_013358037.1">
    <property type="nucleotide sequence ID" value="XM_013502583.1"/>
</dbReference>
<feature type="region of interest" description="Disordered" evidence="1">
    <location>
        <begin position="12"/>
        <end position="124"/>
    </location>
</feature>
<feature type="compositionally biased region" description="Basic and acidic residues" evidence="1">
    <location>
        <begin position="68"/>
        <end position="81"/>
    </location>
</feature>
<protein>
    <submittedName>
        <fullName evidence="2">Uncharacterized protein</fullName>
    </submittedName>
</protein>
<organism evidence="2 3">
    <name type="scientific">Eimeria mitis</name>
    <dbReference type="NCBI Taxonomy" id="44415"/>
    <lineage>
        <taxon>Eukaryota</taxon>
        <taxon>Sar</taxon>
        <taxon>Alveolata</taxon>
        <taxon>Apicomplexa</taxon>
        <taxon>Conoidasida</taxon>
        <taxon>Coccidia</taxon>
        <taxon>Eucoccidiorida</taxon>
        <taxon>Eimeriorina</taxon>
        <taxon>Eimeriidae</taxon>
        <taxon>Eimeria</taxon>
    </lineage>
</organism>
<gene>
    <name evidence="2" type="ORF">EMH_0097660</name>
</gene>
<evidence type="ECO:0000313" key="2">
    <source>
        <dbReference type="EMBL" id="CDJ35459.1"/>
    </source>
</evidence>
<evidence type="ECO:0000256" key="1">
    <source>
        <dbReference type="SAM" id="MobiDB-lite"/>
    </source>
</evidence>